<dbReference type="Proteomes" id="UP001054889">
    <property type="component" value="Unassembled WGS sequence"/>
</dbReference>
<feature type="domain" description="Peptidase A1" evidence="3">
    <location>
        <begin position="124"/>
        <end position="422"/>
    </location>
</feature>
<dbReference type="InterPro" id="IPR001969">
    <property type="entry name" value="Aspartic_peptidase_AS"/>
</dbReference>
<name>A0AAV5F044_ELECO</name>
<dbReference type="SUPFAM" id="SSF50630">
    <property type="entry name" value="Acid proteases"/>
    <property type="match status" value="1"/>
</dbReference>
<dbReference type="EMBL" id="BQKI01000081">
    <property type="protein sequence ID" value="GJN29054.1"/>
    <property type="molecule type" value="Genomic_DNA"/>
</dbReference>
<dbReference type="InterPro" id="IPR032861">
    <property type="entry name" value="TAXi_N"/>
</dbReference>
<reference evidence="4" key="2">
    <citation type="submission" date="2021-12" db="EMBL/GenBank/DDBJ databases">
        <title>Resequencing data analysis of finger millet.</title>
        <authorList>
            <person name="Hatakeyama M."/>
            <person name="Aluri S."/>
            <person name="Balachadran M.T."/>
            <person name="Sivarajan S.R."/>
            <person name="Poveda L."/>
            <person name="Shimizu-Inatsugi R."/>
            <person name="Schlapbach R."/>
            <person name="Sreeman S.M."/>
            <person name="Shimizu K.K."/>
        </authorList>
    </citation>
    <scope>NUCLEOTIDE SEQUENCE</scope>
</reference>
<dbReference type="InterPro" id="IPR032799">
    <property type="entry name" value="TAXi_C"/>
</dbReference>
<evidence type="ECO:0000256" key="1">
    <source>
        <dbReference type="ARBA" id="ARBA00007447"/>
    </source>
</evidence>
<organism evidence="4 5">
    <name type="scientific">Eleusine coracana subsp. coracana</name>
    <dbReference type="NCBI Taxonomy" id="191504"/>
    <lineage>
        <taxon>Eukaryota</taxon>
        <taxon>Viridiplantae</taxon>
        <taxon>Streptophyta</taxon>
        <taxon>Embryophyta</taxon>
        <taxon>Tracheophyta</taxon>
        <taxon>Spermatophyta</taxon>
        <taxon>Magnoliopsida</taxon>
        <taxon>Liliopsida</taxon>
        <taxon>Poales</taxon>
        <taxon>Poaceae</taxon>
        <taxon>PACMAD clade</taxon>
        <taxon>Chloridoideae</taxon>
        <taxon>Cynodonteae</taxon>
        <taxon>Eleusininae</taxon>
        <taxon>Eleusine</taxon>
    </lineage>
</organism>
<dbReference type="InterPro" id="IPR001461">
    <property type="entry name" value="Aspartic_peptidase_A1"/>
</dbReference>
<dbReference type="PRINTS" id="PR00792">
    <property type="entry name" value="PEPSIN"/>
</dbReference>
<dbReference type="PROSITE" id="PS51767">
    <property type="entry name" value="PEPTIDASE_A1"/>
    <property type="match status" value="1"/>
</dbReference>
<evidence type="ECO:0000313" key="4">
    <source>
        <dbReference type="EMBL" id="GJN29054.1"/>
    </source>
</evidence>
<dbReference type="GO" id="GO:0004190">
    <property type="term" value="F:aspartic-type endopeptidase activity"/>
    <property type="evidence" value="ECO:0007669"/>
    <property type="project" value="UniProtKB-KW"/>
</dbReference>
<protein>
    <recommendedName>
        <fullName evidence="3">Peptidase A1 domain-containing protein</fullName>
    </recommendedName>
</protein>
<evidence type="ECO:0000256" key="2">
    <source>
        <dbReference type="RuleBase" id="RU000454"/>
    </source>
</evidence>
<dbReference type="GO" id="GO:0006508">
    <property type="term" value="P:proteolysis"/>
    <property type="evidence" value="ECO:0007669"/>
    <property type="project" value="UniProtKB-KW"/>
</dbReference>
<reference evidence="4" key="1">
    <citation type="journal article" date="2018" name="DNA Res.">
        <title>Multiple hybrid de novo genome assembly of finger millet, an orphan allotetraploid crop.</title>
        <authorList>
            <person name="Hatakeyama M."/>
            <person name="Aluri S."/>
            <person name="Balachadran M.T."/>
            <person name="Sivarajan S.R."/>
            <person name="Patrignani A."/>
            <person name="Gruter S."/>
            <person name="Poveda L."/>
            <person name="Shimizu-Inatsugi R."/>
            <person name="Baeten J."/>
            <person name="Francoijs K.J."/>
            <person name="Nataraja K.N."/>
            <person name="Reddy Y.A.N."/>
            <person name="Phadnis S."/>
            <person name="Ravikumar R.L."/>
            <person name="Schlapbach R."/>
            <person name="Sreeman S.M."/>
            <person name="Shimizu K.K."/>
        </authorList>
    </citation>
    <scope>NUCLEOTIDE SEQUENCE</scope>
</reference>
<keyword evidence="2" id="KW-0645">Protease</keyword>
<proteinExistence type="inferred from homology"/>
<accession>A0AAV5F044</accession>
<keyword evidence="5" id="KW-1185">Reference proteome</keyword>
<dbReference type="Pfam" id="PF14541">
    <property type="entry name" value="TAXi_C"/>
    <property type="match status" value="1"/>
</dbReference>
<dbReference type="Pfam" id="PF14543">
    <property type="entry name" value="TAXi_N"/>
    <property type="match status" value="1"/>
</dbReference>
<evidence type="ECO:0000313" key="5">
    <source>
        <dbReference type="Proteomes" id="UP001054889"/>
    </source>
</evidence>
<keyword evidence="2" id="KW-0378">Hydrolase</keyword>
<dbReference type="PANTHER" id="PTHR13683">
    <property type="entry name" value="ASPARTYL PROTEASES"/>
    <property type="match status" value="1"/>
</dbReference>
<evidence type="ECO:0000259" key="3">
    <source>
        <dbReference type="PROSITE" id="PS51767"/>
    </source>
</evidence>
<dbReference type="Gene3D" id="2.40.70.10">
    <property type="entry name" value="Acid Proteases"/>
    <property type="match status" value="2"/>
</dbReference>
<dbReference type="AlphaFoldDB" id="A0AAV5F044"/>
<gene>
    <name evidence="4" type="primary">gb17245</name>
    <name evidence="4" type="ORF">PR202_gb17245</name>
</gene>
<comment type="similarity">
    <text evidence="1 2">Belongs to the peptidase A1 family.</text>
</comment>
<dbReference type="PANTHER" id="PTHR13683:SF316">
    <property type="entry name" value="ASPARTYL PROTEASE APCB1"/>
    <property type="match status" value="1"/>
</dbReference>
<sequence length="422" mass="46338">MAASPEEGKPPHGVVVIVLPDTGPSSSFSFVGEEDIAFLDRREEEERRPTFSPRRAAVLALVALAVAGYFCLNAGEDARRWFTVAGRAAPSSSFVLPLHAKPRNSTAAAGLPARGNAFIQDRQYYTTISIGNPPKPYFLDVDTGSDLTWIQCDAPCSNCAKGPHPLYKPAQGNIIPGSDSSCQEVQGNPSDTSKQCDYDILYADQSSSLGVLARDNMQLITEDGERTNLDVVFGNTYSAEVQKLIHGDQELGVRGPTGRLTRVIFDSGSTYTYFPREAYMDLVSELKVASPRFVQDDSDKTLPFCLKAEFPVRSVDDVKQLFKPLSLQFENRLFIFPRTFTIRPEDYLIISDTGNICLGVLDGTEMGYGSTIILGDVSLRGNLVAYDNDENQIGWSPSDCTKPHKASIIPFFLRRALPNLLL</sequence>
<dbReference type="PROSITE" id="PS00141">
    <property type="entry name" value="ASP_PROTEASE"/>
    <property type="match status" value="1"/>
</dbReference>
<keyword evidence="2" id="KW-0064">Aspartyl protease</keyword>
<dbReference type="InterPro" id="IPR021109">
    <property type="entry name" value="Peptidase_aspartic_dom_sf"/>
</dbReference>
<comment type="caution">
    <text evidence="4">The sequence shown here is derived from an EMBL/GenBank/DDBJ whole genome shotgun (WGS) entry which is preliminary data.</text>
</comment>
<dbReference type="InterPro" id="IPR033121">
    <property type="entry name" value="PEPTIDASE_A1"/>
</dbReference>